<dbReference type="AlphaFoldDB" id="A0A2T4ZJ91"/>
<keyword evidence="3 5" id="KW-1133">Transmembrane helix</keyword>
<feature type="transmembrane region" description="Helical" evidence="5">
    <location>
        <begin position="110"/>
        <end position="131"/>
    </location>
</feature>
<protein>
    <recommendedName>
        <fullName evidence="5">Probable membrane transporter protein</fullName>
    </recommendedName>
</protein>
<accession>A0A2T4ZJ91</accession>
<feature type="transmembrane region" description="Helical" evidence="5">
    <location>
        <begin position="12"/>
        <end position="31"/>
    </location>
</feature>
<evidence type="ECO:0000256" key="4">
    <source>
        <dbReference type="ARBA" id="ARBA00023136"/>
    </source>
</evidence>
<feature type="transmembrane region" description="Helical" evidence="5">
    <location>
        <begin position="273"/>
        <end position="293"/>
    </location>
</feature>
<comment type="subcellular location">
    <subcellularLocation>
        <location evidence="5">Cell membrane</location>
        <topology evidence="5">Multi-pass membrane protein</topology>
    </subcellularLocation>
    <subcellularLocation>
        <location evidence="1">Membrane</location>
        <topology evidence="1">Multi-pass membrane protein</topology>
    </subcellularLocation>
</comment>
<dbReference type="PANTHER" id="PTHR43701">
    <property type="entry name" value="MEMBRANE TRANSPORTER PROTEIN MJ0441-RELATED"/>
    <property type="match status" value="1"/>
</dbReference>
<keyword evidence="2 5" id="KW-0812">Transmembrane</keyword>
<dbReference type="EMBL" id="PZZL01000001">
    <property type="protein sequence ID" value="PTM62057.1"/>
    <property type="molecule type" value="Genomic_DNA"/>
</dbReference>
<sequence>MQLYLPIAELPVNMLLILGMGLAIGFISGMFGVGGGFLLTPLLIFIGIPPAVAVASVSGQIAASSLSGTLSYWRKNAVDAKLVGVLLSGSMVGTAAGVLVFSLLRREGQLDLFIALSYVTLLGGIGLLMVIESGRAIRRARSGEPPKLPPARDRRIASSLPFVMHFPRSRITVSAIPVIAIGLGIGFLGSMMGIGGGFLLVPALIYLLRVSTTVVIGTSSLQTLATMLMAVVFHAITNASVDVVLALLLMIGGVIGAQFGARTSLAMKGEELRLLLGLVVLAVGVRFLIDLVVQPDDPFSNTVIEWVGRT</sequence>
<feature type="transmembrane region" description="Helical" evidence="5">
    <location>
        <begin position="175"/>
        <end position="208"/>
    </location>
</feature>
<feature type="transmembrane region" description="Helical" evidence="5">
    <location>
        <begin position="37"/>
        <end position="61"/>
    </location>
</feature>
<dbReference type="PANTHER" id="PTHR43701:SF12">
    <property type="entry name" value="MEMBRANE TRANSPORTER PROTEIN YTNM-RELATED"/>
    <property type="match status" value="1"/>
</dbReference>
<evidence type="ECO:0000256" key="2">
    <source>
        <dbReference type="ARBA" id="ARBA00022692"/>
    </source>
</evidence>
<feature type="transmembrane region" description="Helical" evidence="5">
    <location>
        <begin position="243"/>
        <end position="261"/>
    </location>
</feature>
<name>A0A2T4ZJ91_9HYPH</name>
<organism evidence="6 7">
    <name type="scientific">Phreatobacter oligotrophus</name>
    <dbReference type="NCBI Taxonomy" id="1122261"/>
    <lineage>
        <taxon>Bacteria</taxon>
        <taxon>Pseudomonadati</taxon>
        <taxon>Pseudomonadota</taxon>
        <taxon>Alphaproteobacteria</taxon>
        <taxon>Hyphomicrobiales</taxon>
        <taxon>Phreatobacteraceae</taxon>
        <taxon>Phreatobacter</taxon>
    </lineage>
</organism>
<proteinExistence type="inferred from homology"/>
<feature type="transmembrane region" description="Helical" evidence="5">
    <location>
        <begin position="214"/>
        <end position="236"/>
    </location>
</feature>
<dbReference type="Pfam" id="PF01925">
    <property type="entry name" value="TauE"/>
    <property type="match status" value="1"/>
</dbReference>
<evidence type="ECO:0000313" key="7">
    <source>
        <dbReference type="Proteomes" id="UP000241808"/>
    </source>
</evidence>
<feature type="transmembrane region" description="Helical" evidence="5">
    <location>
        <begin position="82"/>
        <end position="104"/>
    </location>
</feature>
<evidence type="ECO:0000256" key="5">
    <source>
        <dbReference type="RuleBase" id="RU363041"/>
    </source>
</evidence>
<gene>
    <name evidence="6" type="ORF">C8P69_101734</name>
</gene>
<dbReference type="InterPro" id="IPR051598">
    <property type="entry name" value="TSUP/Inactive_protease-like"/>
</dbReference>
<dbReference type="RefSeq" id="WP_108174477.1">
    <property type="nucleotide sequence ID" value="NZ_PZZL01000001.1"/>
</dbReference>
<comment type="caution">
    <text evidence="6">The sequence shown here is derived from an EMBL/GenBank/DDBJ whole genome shotgun (WGS) entry which is preliminary data.</text>
</comment>
<comment type="similarity">
    <text evidence="5">Belongs to the 4-toluene sulfonate uptake permease (TSUP) (TC 2.A.102) family.</text>
</comment>
<keyword evidence="5" id="KW-1003">Cell membrane</keyword>
<evidence type="ECO:0000313" key="6">
    <source>
        <dbReference type="EMBL" id="PTM62057.1"/>
    </source>
</evidence>
<keyword evidence="4 5" id="KW-0472">Membrane</keyword>
<reference evidence="6 7" key="1">
    <citation type="submission" date="2018-04" db="EMBL/GenBank/DDBJ databases">
        <title>Genomic Encyclopedia of Archaeal and Bacterial Type Strains, Phase II (KMG-II): from individual species to whole genera.</title>
        <authorList>
            <person name="Goeker M."/>
        </authorList>
    </citation>
    <scope>NUCLEOTIDE SEQUENCE [LARGE SCALE GENOMIC DNA]</scope>
    <source>
        <strain evidence="6 7">DSM 25521</strain>
    </source>
</reference>
<evidence type="ECO:0000256" key="3">
    <source>
        <dbReference type="ARBA" id="ARBA00022989"/>
    </source>
</evidence>
<dbReference type="GO" id="GO:0005886">
    <property type="term" value="C:plasma membrane"/>
    <property type="evidence" value="ECO:0007669"/>
    <property type="project" value="UniProtKB-SubCell"/>
</dbReference>
<dbReference type="InterPro" id="IPR002781">
    <property type="entry name" value="TM_pro_TauE-like"/>
</dbReference>
<dbReference type="OrthoDB" id="9779078at2"/>
<dbReference type="Proteomes" id="UP000241808">
    <property type="component" value="Unassembled WGS sequence"/>
</dbReference>
<keyword evidence="7" id="KW-1185">Reference proteome</keyword>
<evidence type="ECO:0000256" key="1">
    <source>
        <dbReference type="ARBA" id="ARBA00004141"/>
    </source>
</evidence>